<dbReference type="EMBL" id="JACBNY010000008">
    <property type="protein sequence ID" value="MBA0016672.1"/>
    <property type="molecule type" value="Genomic_DNA"/>
</dbReference>
<dbReference type="GO" id="GO:0030246">
    <property type="term" value="F:carbohydrate binding"/>
    <property type="evidence" value="ECO:0007669"/>
    <property type="project" value="InterPro"/>
</dbReference>
<evidence type="ECO:0000256" key="5">
    <source>
        <dbReference type="ARBA" id="ARBA00032300"/>
    </source>
</evidence>
<accession>A0A7V8N0V3</accession>
<gene>
    <name evidence="7" type="ORF">HZR21_05875</name>
</gene>
<keyword evidence="4" id="KW-0119">Carbohydrate metabolism</keyword>
<proteinExistence type="inferred from homology"/>
<dbReference type="AlphaFoldDB" id="A0A7V8N0V3"/>
<dbReference type="GO" id="GO:0005737">
    <property type="term" value="C:cytoplasm"/>
    <property type="evidence" value="ECO:0007669"/>
    <property type="project" value="TreeGrafter"/>
</dbReference>
<name>A0A7V8N0V3_9LACT</name>
<dbReference type="SUPFAM" id="SSF74650">
    <property type="entry name" value="Galactose mutarotase-like"/>
    <property type="match status" value="1"/>
</dbReference>
<dbReference type="InterPro" id="IPR014718">
    <property type="entry name" value="GH-type_carb-bd"/>
</dbReference>
<comment type="similarity">
    <text evidence="1">Belongs to the aldose epimerase family.</text>
</comment>
<dbReference type="Pfam" id="PF01263">
    <property type="entry name" value="Aldose_epim"/>
    <property type="match status" value="1"/>
</dbReference>
<dbReference type="CDD" id="cd09019">
    <property type="entry name" value="galactose_mutarotase_like"/>
    <property type="match status" value="1"/>
</dbReference>
<dbReference type="RefSeq" id="WP_180746857.1">
    <property type="nucleotide sequence ID" value="NZ_CBCRWQ010000009.1"/>
</dbReference>
<keyword evidence="3" id="KW-0413">Isomerase</keyword>
<reference evidence="7 8" key="1">
    <citation type="submission" date="2020-07" db="EMBL/GenBank/DDBJ databases">
        <authorList>
            <person name="Hilgarth M."/>
            <person name="Werum V."/>
            <person name="Vogel R.F."/>
        </authorList>
    </citation>
    <scope>NUCLEOTIDE SEQUENCE [LARGE SCALE GENOMIC DNA]</scope>
    <source>
        <strain evidence="7 8">DSM 28961</strain>
    </source>
</reference>
<dbReference type="PANTHER" id="PTHR10091:SF0">
    <property type="entry name" value="GALACTOSE MUTAROTASE"/>
    <property type="match status" value="1"/>
</dbReference>
<dbReference type="InterPro" id="IPR018052">
    <property type="entry name" value="Ald1_epimerase_CS"/>
</dbReference>
<sequence length="342" mass="37950">MKSQKGKNMSVKVEKVSMGEGKTTQLVRIENERLTVELVAYGAHLYRVLARDRYGIAKNVVLNVTPISALATDLQYFGATVGPVAGRIKQAQIGALSLEANENANSLHSGSQGWSFQEWDLDWQETDDKITVIFSYVDHQSGFPGPITAQVMYRLIGEDLSITFTGESPVETFFNPTNHGYFNLSGELKTDIRKQMLEISAPHILATDGELIPTGTFLPVAETPYDFTTAKPLETVLNELPSGLDTAFVFDDNAREHRVSLYDKASGRQLDVTSEAGSVIIYSASGWNRDTQVNYHPMTKELGLAIEFQELPDLPHHPEWGSIALLPDEKISKTIHYRFGVN</sequence>
<dbReference type="Proteomes" id="UP000530186">
    <property type="component" value="Unassembled WGS sequence"/>
</dbReference>
<organism evidence="7 8">
    <name type="scientific">Pseudolactococcus laudensis</name>
    <dbReference type="NCBI Taxonomy" id="1494461"/>
    <lineage>
        <taxon>Bacteria</taxon>
        <taxon>Bacillati</taxon>
        <taxon>Bacillota</taxon>
        <taxon>Bacilli</taxon>
        <taxon>Lactobacillales</taxon>
        <taxon>Streptococcaceae</taxon>
        <taxon>Pseudolactococcus</taxon>
    </lineage>
</organism>
<dbReference type="GO" id="GO:0004034">
    <property type="term" value="F:aldose 1-epimerase activity"/>
    <property type="evidence" value="ECO:0007669"/>
    <property type="project" value="TreeGrafter"/>
</dbReference>
<evidence type="ECO:0000256" key="1">
    <source>
        <dbReference type="ARBA" id="ARBA00006206"/>
    </source>
</evidence>
<dbReference type="InterPro" id="IPR008183">
    <property type="entry name" value="Aldose_1/G6P_1-epimerase"/>
</dbReference>
<evidence type="ECO:0000256" key="2">
    <source>
        <dbReference type="ARBA" id="ARBA00014165"/>
    </source>
</evidence>
<protein>
    <recommendedName>
        <fullName evidence="2">Aldose 1-epimerase</fullName>
    </recommendedName>
    <alternativeName>
        <fullName evidence="6">Galactose mutarotase</fullName>
    </alternativeName>
    <alternativeName>
        <fullName evidence="5">Type-1 mutarotase</fullName>
    </alternativeName>
</protein>
<evidence type="ECO:0000256" key="4">
    <source>
        <dbReference type="ARBA" id="ARBA00023277"/>
    </source>
</evidence>
<keyword evidence="8" id="KW-1185">Reference proteome</keyword>
<dbReference type="PROSITE" id="PS00545">
    <property type="entry name" value="ALDOSE_1_EPIMERASE"/>
    <property type="match status" value="1"/>
</dbReference>
<dbReference type="GO" id="GO:0033499">
    <property type="term" value="P:galactose catabolic process via UDP-galactose, Leloir pathway"/>
    <property type="evidence" value="ECO:0007669"/>
    <property type="project" value="TreeGrafter"/>
</dbReference>
<dbReference type="PANTHER" id="PTHR10091">
    <property type="entry name" value="ALDOSE-1-EPIMERASE"/>
    <property type="match status" value="1"/>
</dbReference>
<dbReference type="GeneID" id="303195039"/>
<dbReference type="InterPro" id="IPR047215">
    <property type="entry name" value="Galactose_mutarotase-like"/>
</dbReference>
<evidence type="ECO:0000313" key="8">
    <source>
        <dbReference type="Proteomes" id="UP000530186"/>
    </source>
</evidence>
<evidence type="ECO:0000313" key="7">
    <source>
        <dbReference type="EMBL" id="MBA0016672.1"/>
    </source>
</evidence>
<dbReference type="InterPro" id="IPR011013">
    <property type="entry name" value="Gal_mutarotase_sf_dom"/>
</dbReference>
<comment type="caution">
    <text evidence="7">The sequence shown here is derived from an EMBL/GenBank/DDBJ whole genome shotgun (WGS) entry which is preliminary data.</text>
</comment>
<dbReference type="Gene3D" id="2.70.98.10">
    <property type="match status" value="1"/>
</dbReference>
<evidence type="ECO:0000256" key="3">
    <source>
        <dbReference type="ARBA" id="ARBA00023235"/>
    </source>
</evidence>
<evidence type="ECO:0000256" key="6">
    <source>
        <dbReference type="ARBA" id="ARBA00033373"/>
    </source>
</evidence>
<dbReference type="GO" id="GO:0006006">
    <property type="term" value="P:glucose metabolic process"/>
    <property type="evidence" value="ECO:0007669"/>
    <property type="project" value="TreeGrafter"/>
</dbReference>